<feature type="transmembrane region" description="Helical" evidence="1">
    <location>
        <begin position="92"/>
        <end position="109"/>
    </location>
</feature>
<protein>
    <submittedName>
        <fullName evidence="2">Permease prefix domain 1-containing protein</fullName>
    </submittedName>
</protein>
<evidence type="ECO:0000313" key="3">
    <source>
        <dbReference type="Proteomes" id="UP001523216"/>
    </source>
</evidence>
<name>A0ABT0Y587_9ACTN</name>
<gene>
    <name evidence="2" type="ORF">LXN57_26905</name>
</gene>
<accession>A0ABT0Y587</accession>
<dbReference type="RefSeq" id="WP_251801006.1">
    <property type="nucleotide sequence ID" value="NZ_JAMQOL010000038.1"/>
</dbReference>
<evidence type="ECO:0000313" key="2">
    <source>
        <dbReference type="EMBL" id="MCM4081209.1"/>
    </source>
</evidence>
<comment type="caution">
    <text evidence="2">The sequence shown here is derived from an EMBL/GenBank/DDBJ whole genome shotgun (WGS) entry which is preliminary data.</text>
</comment>
<dbReference type="Proteomes" id="UP001523216">
    <property type="component" value="Unassembled WGS sequence"/>
</dbReference>
<dbReference type="EMBL" id="JAMQOL010000038">
    <property type="protein sequence ID" value="MCM4081209.1"/>
    <property type="molecule type" value="Genomic_DNA"/>
</dbReference>
<feature type="transmembrane region" description="Helical" evidence="1">
    <location>
        <begin position="192"/>
        <end position="214"/>
    </location>
</feature>
<keyword evidence="1" id="KW-0472">Membrane</keyword>
<keyword evidence="3" id="KW-1185">Reference proteome</keyword>
<keyword evidence="1" id="KW-0812">Transmembrane</keyword>
<proteinExistence type="predicted"/>
<reference evidence="2 3" key="1">
    <citation type="submission" date="2022-06" db="EMBL/GenBank/DDBJ databases">
        <title>Actinoplanes abujensis sp. nov., isolated from Nigerian arid soil.</title>
        <authorList>
            <person name="Ding P."/>
        </authorList>
    </citation>
    <scope>NUCLEOTIDE SEQUENCE [LARGE SCALE GENOMIC DNA]</scope>
    <source>
        <strain evidence="3">TRM88002</strain>
    </source>
</reference>
<keyword evidence="1" id="KW-1133">Transmembrane helix</keyword>
<dbReference type="NCBIfam" id="NF038403">
    <property type="entry name" value="perm_prefix_1"/>
    <property type="match status" value="1"/>
</dbReference>
<sequence length="226" mass="23274">MAGHGLNPTTGSRTLVAAYLDDLGTKLPGPRRHRSQILIELRDGLDVATEVHLAAGMTAERAQAAAVAQFGSPQEVADAFAGELTTTYARRVVATYIATGPLVGIWWLLLLRPDPWQTGPIAMIAAIPALPLIAIAIAVAGGALATTGRLMRWLPETSPQGAAAATIAVAGVSVAADLTMIGLLAASATASALLAIMAVATSVSRIVCSTAVLYRATRMSRRRSAA</sequence>
<feature type="transmembrane region" description="Helical" evidence="1">
    <location>
        <begin position="165"/>
        <end position="186"/>
    </location>
</feature>
<organism evidence="2 3">
    <name type="scientific">Paractinoplanes hotanensis</name>
    <dbReference type="NCBI Taxonomy" id="2906497"/>
    <lineage>
        <taxon>Bacteria</taxon>
        <taxon>Bacillati</taxon>
        <taxon>Actinomycetota</taxon>
        <taxon>Actinomycetes</taxon>
        <taxon>Micromonosporales</taxon>
        <taxon>Micromonosporaceae</taxon>
        <taxon>Paractinoplanes</taxon>
    </lineage>
</organism>
<feature type="transmembrane region" description="Helical" evidence="1">
    <location>
        <begin position="121"/>
        <end position="144"/>
    </location>
</feature>
<evidence type="ECO:0000256" key="1">
    <source>
        <dbReference type="SAM" id="Phobius"/>
    </source>
</evidence>
<dbReference type="InterPro" id="IPR047928">
    <property type="entry name" value="Perm_prefix_1"/>
</dbReference>